<keyword evidence="2" id="KW-1185">Reference proteome</keyword>
<accession>A0AA88VX46</accession>
<evidence type="ECO:0000313" key="1">
    <source>
        <dbReference type="EMBL" id="KAK3017076.1"/>
    </source>
</evidence>
<dbReference type="SUPFAM" id="SSF53756">
    <property type="entry name" value="UDP-Glycosyltransferase/glycogen phosphorylase"/>
    <property type="match status" value="1"/>
</dbReference>
<dbReference type="AlphaFoldDB" id="A0AA88VX46"/>
<dbReference type="EMBL" id="JAVXUP010001027">
    <property type="protein sequence ID" value="KAK3017076.1"/>
    <property type="molecule type" value="Genomic_DNA"/>
</dbReference>
<dbReference type="Proteomes" id="UP001188597">
    <property type="component" value="Unassembled WGS sequence"/>
</dbReference>
<sequence>MVTESSIIDEPYGFIRFEFFEDGWEEHDLRRVDLYSYAPQLERAGKALLPRMLKAHRDAGRPVSCVINNPFVPWVPEVAHQLGIPSALL</sequence>
<name>A0AA88VX46_9ASTE</name>
<gene>
    <name evidence="1" type="ORF">RJ639_007007</name>
</gene>
<protein>
    <submittedName>
        <fullName evidence="1">Uncharacterized protein</fullName>
    </submittedName>
</protein>
<dbReference type="Gene3D" id="3.40.50.2000">
    <property type="entry name" value="Glycogen Phosphorylase B"/>
    <property type="match status" value="1"/>
</dbReference>
<evidence type="ECO:0000313" key="2">
    <source>
        <dbReference type="Proteomes" id="UP001188597"/>
    </source>
</evidence>
<reference evidence="1" key="1">
    <citation type="submission" date="2022-12" db="EMBL/GenBank/DDBJ databases">
        <title>Draft genome assemblies for two species of Escallonia (Escalloniales).</title>
        <authorList>
            <person name="Chanderbali A."/>
            <person name="Dervinis C."/>
            <person name="Anghel I."/>
            <person name="Soltis D."/>
            <person name="Soltis P."/>
            <person name="Zapata F."/>
        </authorList>
    </citation>
    <scope>NUCLEOTIDE SEQUENCE</scope>
    <source>
        <strain evidence="1">UCBG64.0493</strain>
        <tissue evidence="1">Leaf</tissue>
    </source>
</reference>
<proteinExistence type="predicted"/>
<organism evidence="1 2">
    <name type="scientific">Escallonia herrerae</name>
    <dbReference type="NCBI Taxonomy" id="1293975"/>
    <lineage>
        <taxon>Eukaryota</taxon>
        <taxon>Viridiplantae</taxon>
        <taxon>Streptophyta</taxon>
        <taxon>Embryophyta</taxon>
        <taxon>Tracheophyta</taxon>
        <taxon>Spermatophyta</taxon>
        <taxon>Magnoliopsida</taxon>
        <taxon>eudicotyledons</taxon>
        <taxon>Gunneridae</taxon>
        <taxon>Pentapetalae</taxon>
        <taxon>asterids</taxon>
        <taxon>campanulids</taxon>
        <taxon>Escalloniales</taxon>
        <taxon>Escalloniaceae</taxon>
        <taxon>Escallonia</taxon>
    </lineage>
</organism>
<comment type="caution">
    <text evidence="1">The sequence shown here is derived from an EMBL/GenBank/DDBJ whole genome shotgun (WGS) entry which is preliminary data.</text>
</comment>